<evidence type="ECO:0000313" key="2">
    <source>
        <dbReference type="EMBL" id="GGF28527.1"/>
    </source>
</evidence>
<dbReference type="PANTHER" id="PTHR36195">
    <property type="entry name" value="DOMAIN PROTEIN, PUTATIVE (AFU_ORTHOLOGUE AFUA_5G01990)-RELATED-RELATED"/>
    <property type="match status" value="1"/>
</dbReference>
<proteinExistence type="predicted"/>
<keyword evidence="3" id="KW-1185">Reference proteome</keyword>
<dbReference type="SUPFAM" id="SSF56634">
    <property type="entry name" value="Heme-dependent catalase-like"/>
    <property type="match status" value="1"/>
</dbReference>
<evidence type="ECO:0000313" key="3">
    <source>
        <dbReference type="Proteomes" id="UP000655016"/>
    </source>
</evidence>
<evidence type="ECO:0000256" key="1">
    <source>
        <dbReference type="SAM" id="MobiDB-lite"/>
    </source>
</evidence>
<comment type="caution">
    <text evidence="2">The sequence shown here is derived from an EMBL/GenBank/DDBJ whole genome shotgun (WGS) entry which is preliminary data.</text>
</comment>
<dbReference type="Proteomes" id="UP000655016">
    <property type="component" value="Unassembled WGS sequence"/>
</dbReference>
<dbReference type="InterPro" id="IPR020835">
    <property type="entry name" value="Catalase_sf"/>
</dbReference>
<sequence>MTDFNSYLLYNNTIETIQPDEQEISQKIVDSMARVNRLMYEKYRHAIRDAHSKSHAILKGELQVYENLPVHITQGLFSIPKKYPIIVRFSTAQGSIVPDKMSAFRGMAIKIIGVEGEKLLPELSDALTQDFLLVNYPIIPTGIIKEYLKMQEGLESQANRGELFQKVAQKAAVEVQNVLAAVGLADDTNELSAPGPHVLGDTYFSMAALRFGDYVAKINVKPLSENVKALSGKKIDNEIIEEDENAFLTRIISDFFQTGIAEYEMGAQLCTDLEIMPVEDGSVQWPEDKSPYQPVARISFQPQQTFSPERRVYADDVLSFNPFHCLPEHRPLGNIMRVRKLAYETSSKFRHHMNAQPGSNQKVLKSYRIK</sequence>
<reference evidence="3" key="1">
    <citation type="journal article" date="2019" name="Int. J. Syst. Evol. Microbiol.">
        <title>The Global Catalogue of Microorganisms (GCM) 10K type strain sequencing project: providing services to taxonomists for standard genome sequencing and annotation.</title>
        <authorList>
            <consortium name="The Broad Institute Genomics Platform"/>
            <consortium name="The Broad Institute Genome Sequencing Center for Infectious Disease"/>
            <person name="Wu L."/>
            <person name="Ma J."/>
        </authorList>
    </citation>
    <scope>NUCLEOTIDE SEQUENCE [LARGE SCALE GENOMIC DNA]</scope>
    <source>
        <strain evidence="3">CGMCC 1.16060</strain>
    </source>
</reference>
<gene>
    <name evidence="2" type="ORF">GCM10011518_42340</name>
</gene>
<name>A0ABQ1UWL3_9FLAO</name>
<organism evidence="2 3">
    <name type="scientific">Flavobacterium limi</name>
    <dbReference type="NCBI Taxonomy" id="2045105"/>
    <lineage>
        <taxon>Bacteria</taxon>
        <taxon>Pseudomonadati</taxon>
        <taxon>Bacteroidota</taxon>
        <taxon>Flavobacteriia</taxon>
        <taxon>Flavobacteriales</taxon>
        <taxon>Flavobacteriaceae</taxon>
        <taxon>Flavobacterium</taxon>
    </lineage>
</organism>
<dbReference type="Gene3D" id="2.40.180.10">
    <property type="entry name" value="Catalase core domain"/>
    <property type="match status" value="1"/>
</dbReference>
<evidence type="ECO:0008006" key="4">
    <source>
        <dbReference type="Google" id="ProtNLM"/>
    </source>
</evidence>
<dbReference type="EMBL" id="BMKP01000013">
    <property type="protein sequence ID" value="GGF28527.1"/>
    <property type="molecule type" value="Genomic_DNA"/>
</dbReference>
<accession>A0ABQ1UWL3</accession>
<protein>
    <recommendedName>
        <fullName evidence="4">Catalase</fullName>
    </recommendedName>
</protein>
<feature type="region of interest" description="Disordered" evidence="1">
    <location>
        <begin position="351"/>
        <end position="370"/>
    </location>
</feature>
<dbReference type="PANTHER" id="PTHR36195:SF4">
    <property type="entry name" value="DOMAIN PROTEIN, PUTATIVE (AFU_ORTHOLOGUE AFUA_5G01990)-RELATED"/>
    <property type="match status" value="1"/>
</dbReference>
<dbReference type="CDD" id="cd08152">
    <property type="entry name" value="y4iL_like"/>
    <property type="match status" value="1"/>
</dbReference>
<dbReference type="RefSeq" id="WP_208797405.1">
    <property type="nucleotide sequence ID" value="NZ_BMKP01000013.1"/>
</dbReference>